<feature type="region of interest" description="Disordered" evidence="1">
    <location>
        <begin position="1"/>
        <end position="49"/>
    </location>
</feature>
<comment type="caution">
    <text evidence="2">The sequence shown here is derived from an EMBL/GenBank/DDBJ whole genome shotgun (WGS) entry which is preliminary data.</text>
</comment>
<accession>A0A151PDX1</accession>
<proteinExistence type="predicted"/>
<evidence type="ECO:0000313" key="3">
    <source>
        <dbReference type="Proteomes" id="UP000050525"/>
    </source>
</evidence>
<feature type="region of interest" description="Disordered" evidence="1">
    <location>
        <begin position="61"/>
        <end position="93"/>
    </location>
</feature>
<organism evidence="2 3">
    <name type="scientific">Alligator mississippiensis</name>
    <name type="common">American alligator</name>
    <dbReference type="NCBI Taxonomy" id="8496"/>
    <lineage>
        <taxon>Eukaryota</taxon>
        <taxon>Metazoa</taxon>
        <taxon>Chordata</taxon>
        <taxon>Craniata</taxon>
        <taxon>Vertebrata</taxon>
        <taxon>Euteleostomi</taxon>
        <taxon>Archelosauria</taxon>
        <taxon>Archosauria</taxon>
        <taxon>Crocodylia</taxon>
        <taxon>Alligatoridae</taxon>
        <taxon>Alligatorinae</taxon>
        <taxon>Alligator</taxon>
    </lineage>
</organism>
<name>A0A151PDX1_ALLMI</name>
<dbReference type="EMBL" id="AKHW03000483">
    <property type="protein sequence ID" value="KYO47114.1"/>
    <property type="molecule type" value="Genomic_DNA"/>
</dbReference>
<feature type="compositionally biased region" description="Polar residues" evidence="1">
    <location>
        <begin position="36"/>
        <end position="45"/>
    </location>
</feature>
<evidence type="ECO:0000256" key="1">
    <source>
        <dbReference type="SAM" id="MobiDB-lite"/>
    </source>
</evidence>
<reference evidence="2 3" key="1">
    <citation type="journal article" date="2012" name="Genome Biol.">
        <title>Sequencing three crocodilian genomes to illuminate the evolution of archosaurs and amniotes.</title>
        <authorList>
            <person name="St John J.A."/>
            <person name="Braun E.L."/>
            <person name="Isberg S.R."/>
            <person name="Miles L.G."/>
            <person name="Chong A.Y."/>
            <person name="Gongora J."/>
            <person name="Dalzell P."/>
            <person name="Moran C."/>
            <person name="Bed'hom B."/>
            <person name="Abzhanov A."/>
            <person name="Burgess S.C."/>
            <person name="Cooksey A.M."/>
            <person name="Castoe T.A."/>
            <person name="Crawford N.G."/>
            <person name="Densmore L.D."/>
            <person name="Drew J.C."/>
            <person name="Edwards S.V."/>
            <person name="Faircloth B.C."/>
            <person name="Fujita M.K."/>
            <person name="Greenwold M.J."/>
            <person name="Hoffmann F.G."/>
            <person name="Howard J.M."/>
            <person name="Iguchi T."/>
            <person name="Janes D.E."/>
            <person name="Khan S.Y."/>
            <person name="Kohno S."/>
            <person name="de Koning A.J."/>
            <person name="Lance S.L."/>
            <person name="McCarthy F.M."/>
            <person name="McCormack J.E."/>
            <person name="Merchant M.E."/>
            <person name="Peterson D.G."/>
            <person name="Pollock D.D."/>
            <person name="Pourmand N."/>
            <person name="Raney B.J."/>
            <person name="Roessler K.A."/>
            <person name="Sanford J.R."/>
            <person name="Sawyer R.H."/>
            <person name="Schmidt C.J."/>
            <person name="Triplett E.W."/>
            <person name="Tuberville T.D."/>
            <person name="Venegas-Anaya M."/>
            <person name="Howard J.T."/>
            <person name="Jarvis E.D."/>
            <person name="Guillette L.J.Jr."/>
            <person name="Glenn T.C."/>
            <person name="Green R.E."/>
            <person name="Ray D.A."/>
        </authorList>
    </citation>
    <scope>NUCLEOTIDE SEQUENCE [LARGE SCALE GENOMIC DNA]</scope>
    <source>
        <strain evidence="2">KSC_2009_1</strain>
    </source>
</reference>
<dbReference type="Proteomes" id="UP000050525">
    <property type="component" value="Unassembled WGS sequence"/>
</dbReference>
<keyword evidence="3" id="KW-1185">Reference proteome</keyword>
<sequence>MEDKRWGPEVAFPAGLEGPENVNSPSEGTWWRPQEGVSTTMQSQKGPEKWSTELTWTEEAGNRDWSPAELGGVGTRASQVDGKYRTQGRGDAVGDGLVLKLGNM</sequence>
<dbReference type="AlphaFoldDB" id="A0A151PDX1"/>
<evidence type="ECO:0000313" key="2">
    <source>
        <dbReference type="EMBL" id="KYO47114.1"/>
    </source>
</evidence>
<gene>
    <name evidence="2" type="ORF">Y1Q_0014024</name>
</gene>
<protein>
    <submittedName>
        <fullName evidence="2">Uncharacterized protein</fullName>
    </submittedName>
</protein>